<organism evidence="3 4">
    <name type="scientific">Niabella yanshanensis</name>
    <dbReference type="NCBI Taxonomy" id="577386"/>
    <lineage>
        <taxon>Bacteria</taxon>
        <taxon>Pseudomonadati</taxon>
        <taxon>Bacteroidota</taxon>
        <taxon>Chitinophagia</taxon>
        <taxon>Chitinophagales</taxon>
        <taxon>Chitinophagaceae</taxon>
        <taxon>Niabella</taxon>
    </lineage>
</organism>
<keyword evidence="4" id="KW-1185">Reference proteome</keyword>
<feature type="transmembrane region" description="Helical" evidence="1">
    <location>
        <begin position="235"/>
        <end position="257"/>
    </location>
</feature>
<feature type="transmembrane region" description="Helical" evidence="1">
    <location>
        <begin position="369"/>
        <end position="390"/>
    </location>
</feature>
<feature type="transmembrane region" description="Helical" evidence="1">
    <location>
        <begin position="269"/>
        <end position="289"/>
    </location>
</feature>
<feature type="transmembrane region" description="Helical" evidence="1">
    <location>
        <begin position="52"/>
        <end position="73"/>
    </location>
</feature>
<evidence type="ECO:0000313" key="4">
    <source>
        <dbReference type="Proteomes" id="UP001325680"/>
    </source>
</evidence>
<dbReference type="Pfam" id="PF16401">
    <property type="entry name" value="DUF5009"/>
    <property type="match status" value="1"/>
</dbReference>
<dbReference type="InterPro" id="IPR032176">
    <property type="entry name" value="DUF5009"/>
</dbReference>
<gene>
    <name evidence="3" type="ORF">U0035_01780</name>
</gene>
<feature type="transmembrane region" description="Helical" evidence="1">
    <location>
        <begin position="12"/>
        <end position="32"/>
    </location>
</feature>
<dbReference type="PANTHER" id="PTHR31061">
    <property type="entry name" value="LD22376P"/>
    <property type="match status" value="1"/>
</dbReference>
<sequence length="399" mass="44672">MTHTTPSSGRVFSIDIMRGITLCLMLFVNDLFEPGVPAWMVHTKAETDGMGLADWVFPGFLFMAGLSIPYAMAARKKKGDSSFKLLLHVLFRSASLLIIGILMLNGSRVNEALTGMPELLWKVLMYMGVFLVWNAYPRKKGLRPLFVVLQLLGLTLLIYLVFIFKAGSPEDVRWLETGWWGILGLIGWGYLTAALVYLLIADRLSFAVLSWMLFVILNMLSQAGIFHIGGLAGRILGVVLNGNVPSIVLAGLTIGILIKQQKEQKNQLLKWLILTGTLSLIGGFVLRNWFIISKIYGTPSWAMLCNSISILLFTLVYYCTDILNKVKWAWLFNIAGRNSLTTYLAPDLIYFACWGWSIPLFFYKQNQSMILAVGGSVAWTIVMVLLAHALSRIYIKLKL</sequence>
<protein>
    <submittedName>
        <fullName evidence="3">DUF5009 domain-containing protein</fullName>
    </submittedName>
</protein>
<keyword evidence="1" id="KW-0472">Membrane</keyword>
<feature type="transmembrane region" description="Helical" evidence="1">
    <location>
        <begin position="301"/>
        <end position="319"/>
    </location>
</feature>
<evidence type="ECO:0000313" key="3">
    <source>
        <dbReference type="EMBL" id="WQD38873.1"/>
    </source>
</evidence>
<dbReference type="EMBL" id="CP139960">
    <property type="protein sequence ID" value="WQD38873.1"/>
    <property type="molecule type" value="Genomic_DNA"/>
</dbReference>
<dbReference type="Proteomes" id="UP001325680">
    <property type="component" value="Chromosome"/>
</dbReference>
<feature type="domain" description="DUF5009" evidence="2">
    <location>
        <begin position="12"/>
        <end position="167"/>
    </location>
</feature>
<feature type="transmembrane region" description="Helical" evidence="1">
    <location>
        <begin position="340"/>
        <end position="363"/>
    </location>
</feature>
<keyword evidence="1" id="KW-1133">Transmembrane helix</keyword>
<name>A0ABZ0W6G6_9BACT</name>
<feature type="transmembrane region" description="Helical" evidence="1">
    <location>
        <begin position="119"/>
        <end position="136"/>
    </location>
</feature>
<proteinExistence type="predicted"/>
<feature type="transmembrane region" description="Helical" evidence="1">
    <location>
        <begin position="145"/>
        <end position="167"/>
    </location>
</feature>
<feature type="transmembrane region" description="Helical" evidence="1">
    <location>
        <begin position="207"/>
        <end position="229"/>
    </location>
</feature>
<accession>A0ABZ0W6G6</accession>
<dbReference type="PANTHER" id="PTHR31061:SF24">
    <property type="entry name" value="LD22376P"/>
    <property type="match status" value="1"/>
</dbReference>
<evidence type="ECO:0000256" key="1">
    <source>
        <dbReference type="SAM" id="Phobius"/>
    </source>
</evidence>
<evidence type="ECO:0000259" key="2">
    <source>
        <dbReference type="Pfam" id="PF16401"/>
    </source>
</evidence>
<feature type="transmembrane region" description="Helical" evidence="1">
    <location>
        <begin position="85"/>
        <end position="107"/>
    </location>
</feature>
<dbReference type="RefSeq" id="WP_114793250.1">
    <property type="nucleotide sequence ID" value="NZ_CP139960.1"/>
</dbReference>
<feature type="transmembrane region" description="Helical" evidence="1">
    <location>
        <begin position="179"/>
        <end position="200"/>
    </location>
</feature>
<reference evidence="3 4" key="1">
    <citation type="submission" date="2023-12" db="EMBL/GenBank/DDBJ databases">
        <title>Genome sequencing and assembly of bacterial species from a model synthetic community.</title>
        <authorList>
            <person name="Hogle S.L."/>
        </authorList>
    </citation>
    <scope>NUCLEOTIDE SEQUENCE [LARGE SCALE GENOMIC DNA]</scope>
    <source>
        <strain evidence="3 4">HAMBI_3031</strain>
    </source>
</reference>
<keyword evidence="1" id="KW-0812">Transmembrane</keyword>